<name>A0A4Y2BSA2_ARAVE</name>
<gene>
    <name evidence="2" type="ORF">AVEN_185030_1</name>
</gene>
<dbReference type="AlphaFoldDB" id="A0A4Y2BSA2"/>
<proteinExistence type="predicted"/>
<sequence length="93" mass="10564">MPNDQSANIALVAVKAPQFWRGNKALWFRQMESQFMLTGVTSEITKFHHIVAALQPEELEVVGDIMLNPPEDEPYNALRKRLCPSMPTPKNND</sequence>
<evidence type="ECO:0000313" key="2">
    <source>
        <dbReference type="EMBL" id="GBL94064.1"/>
    </source>
</evidence>
<dbReference type="PANTHER" id="PTHR33327">
    <property type="entry name" value="ENDONUCLEASE"/>
    <property type="match status" value="1"/>
</dbReference>
<accession>A0A4Y2BSA2</accession>
<keyword evidence="3" id="KW-1185">Reference proteome</keyword>
<protein>
    <recommendedName>
        <fullName evidence="1">DUF7041 domain-containing protein</fullName>
    </recommendedName>
</protein>
<dbReference type="EMBL" id="BGPR01000099">
    <property type="protein sequence ID" value="GBL94064.1"/>
    <property type="molecule type" value="Genomic_DNA"/>
</dbReference>
<dbReference type="InterPro" id="IPR055469">
    <property type="entry name" value="DUF7041"/>
</dbReference>
<dbReference type="Proteomes" id="UP000499080">
    <property type="component" value="Unassembled WGS sequence"/>
</dbReference>
<evidence type="ECO:0000313" key="3">
    <source>
        <dbReference type="Proteomes" id="UP000499080"/>
    </source>
</evidence>
<dbReference type="Pfam" id="PF23055">
    <property type="entry name" value="DUF7041"/>
    <property type="match status" value="1"/>
</dbReference>
<comment type="caution">
    <text evidence="2">The sequence shown here is derived from an EMBL/GenBank/DDBJ whole genome shotgun (WGS) entry which is preliminary data.</text>
</comment>
<dbReference type="PANTHER" id="PTHR33327:SF3">
    <property type="entry name" value="RNA-DIRECTED DNA POLYMERASE"/>
    <property type="match status" value="1"/>
</dbReference>
<dbReference type="OrthoDB" id="10048650at2759"/>
<organism evidence="2 3">
    <name type="scientific">Araneus ventricosus</name>
    <name type="common">Orbweaver spider</name>
    <name type="synonym">Epeira ventricosa</name>
    <dbReference type="NCBI Taxonomy" id="182803"/>
    <lineage>
        <taxon>Eukaryota</taxon>
        <taxon>Metazoa</taxon>
        <taxon>Ecdysozoa</taxon>
        <taxon>Arthropoda</taxon>
        <taxon>Chelicerata</taxon>
        <taxon>Arachnida</taxon>
        <taxon>Araneae</taxon>
        <taxon>Araneomorphae</taxon>
        <taxon>Entelegynae</taxon>
        <taxon>Araneoidea</taxon>
        <taxon>Araneidae</taxon>
        <taxon>Araneus</taxon>
    </lineage>
</organism>
<feature type="domain" description="DUF7041" evidence="1">
    <location>
        <begin position="17"/>
        <end position="84"/>
    </location>
</feature>
<evidence type="ECO:0000259" key="1">
    <source>
        <dbReference type="Pfam" id="PF23055"/>
    </source>
</evidence>
<reference evidence="2 3" key="1">
    <citation type="journal article" date="2019" name="Sci. Rep.">
        <title>Orb-weaving spider Araneus ventricosus genome elucidates the spidroin gene catalogue.</title>
        <authorList>
            <person name="Kono N."/>
            <person name="Nakamura H."/>
            <person name="Ohtoshi R."/>
            <person name="Moran D.A.P."/>
            <person name="Shinohara A."/>
            <person name="Yoshida Y."/>
            <person name="Fujiwara M."/>
            <person name="Mori M."/>
            <person name="Tomita M."/>
            <person name="Arakawa K."/>
        </authorList>
    </citation>
    <scope>NUCLEOTIDE SEQUENCE [LARGE SCALE GENOMIC DNA]</scope>
</reference>